<protein>
    <submittedName>
        <fullName evidence="1">Uncharacterized protein</fullName>
    </submittedName>
</protein>
<name>A0A5S9F3U0_UABAM</name>
<dbReference type="KEGG" id="uam:UABAM_03203"/>
<accession>A0A5S9F3U0</accession>
<dbReference type="Proteomes" id="UP000326354">
    <property type="component" value="Chromosome"/>
</dbReference>
<gene>
    <name evidence="1" type="ORF">UABAM_03203</name>
</gene>
<evidence type="ECO:0000313" key="1">
    <source>
        <dbReference type="EMBL" id="BBM84842.1"/>
    </source>
</evidence>
<keyword evidence="2" id="KW-1185">Reference proteome</keyword>
<organism evidence="1 2">
    <name type="scientific">Uabimicrobium amorphum</name>
    <dbReference type="NCBI Taxonomy" id="2596890"/>
    <lineage>
        <taxon>Bacteria</taxon>
        <taxon>Pseudomonadati</taxon>
        <taxon>Planctomycetota</taxon>
        <taxon>Candidatus Uabimicrobiia</taxon>
        <taxon>Candidatus Uabimicrobiales</taxon>
        <taxon>Candidatus Uabimicrobiaceae</taxon>
        <taxon>Candidatus Uabimicrobium</taxon>
    </lineage>
</organism>
<sequence>MKKNEAIIVRNRGGKLMEIKIICHGTSKNKRFSTDNVVDGAMETKTIPNKLDNFISWVDKNGRMEELEKLIHYVAR</sequence>
<reference evidence="1 2" key="1">
    <citation type="submission" date="2019-08" db="EMBL/GenBank/DDBJ databases">
        <title>Complete genome sequence of Candidatus Uab amorphum.</title>
        <authorList>
            <person name="Shiratori T."/>
            <person name="Suzuki S."/>
            <person name="Kakizawa Y."/>
            <person name="Ishida K."/>
        </authorList>
    </citation>
    <scope>NUCLEOTIDE SEQUENCE [LARGE SCALE GENOMIC DNA]</scope>
    <source>
        <strain evidence="1 2">SRT547</strain>
    </source>
</reference>
<dbReference type="AlphaFoldDB" id="A0A5S9F3U0"/>
<evidence type="ECO:0000313" key="2">
    <source>
        <dbReference type="Proteomes" id="UP000326354"/>
    </source>
</evidence>
<dbReference type="RefSeq" id="WP_151968971.1">
    <property type="nucleotide sequence ID" value="NZ_AP019860.1"/>
</dbReference>
<dbReference type="EMBL" id="AP019860">
    <property type="protein sequence ID" value="BBM84842.1"/>
    <property type="molecule type" value="Genomic_DNA"/>
</dbReference>
<proteinExistence type="predicted"/>